<evidence type="ECO:0000256" key="5">
    <source>
        <dbReference type="SAM" id="Phobius"/>
    </source>
</evidence>
<accession>A0A515EP86</accession>
<dbReference type="Proteomes" id="UP000317365">
    <property type="component" value="Chromosome"/>
</dbReference>
<gene>
    <name evidence="6" type="ORF">EXZ61_10080</name>
</gene>
<feature type="transmembrane region" description="Helical" evidence="5">
    <location>
        <begin position="52"/>
        <end position="74"/>
    </location>
</feature>
<organism evidence="6 7">
    <name type="scientific">Rhodoferax aquaticus</name>
    <dbReference type="NCBI Taxonomy" id="2527691"/>
    <lineage>
        <taxon>Bacteria</taxon>
        <taxon>Pseudomonadati</taxon>
        <taxon>Pseudomonadota</taxon>
        <taxon>Betaproteobacteria</taxon>
        <taxon>Burkholderiales</taxon>
        <taxon>Comamonadaceae</taxon>
        <taxon>Rhodoferax</taxon>
    </lineage>
</organism>
<keyword evidence="7" id="KW-1185">Reference proteome</keyword>
<feature type="transmembrane region" description="Helical" evidence="5">
    <location>
        <begin position="16"/>
        <end position="38"/>
    </location>
</feature>
<dbReference type="InterPro" id="IPR019109">
    <property type="entry name" value="MamF_MmsF"/>
</dbReference>
<evidence type="ECO:0000256" key="3">
    <source>
        <dbReference type="ARBA" id="ARBA00022989"/>
    </source>
</evidence>
<keyword evidence="2 5" id="KW-0812">Transmembrane</keyword>
<feature type="transmembrane region" description="Helical" evidence="5">
    <location>
        <begin position="80"/>
        <end position="98"/>
    </location>
</feature>
<dbReference type="AlphaFoldDB" id="A0A515EP86"/>
<protein>
    <submittedName>
        <fullName evidence="6">DUF4870 domain-containing protein</fullName>
    </submittedName>
</protein>
<comment type="subcellular location">
    <subcellularLocation>
        <location evidence="1">Membrane</location>
        <topology evidence="1">Multi-pass membrane protein</topology>
    </subcellularLocation>
</comment>
<evidence type="ECO:0000313" key="6">
    <source>
        <dbReference type="EMBL" id="QDL54483.1"/>
    </source>
</evidence>
<name>A0A515EP86_9BURK</name>
<evidence type="ECO:0000256" key="1">
    <source>
        <dbReference type="ARBA" id="ARBA00004141"/>
    </source>
</evidence>
<evidence type="ECO:0000256" key="4">
    <source>
        <dbReference type="ARBA" id="ARBA00023136"/>
    </source>
</evidence>
<sequence>MDLELNSTVSQDSKNLAVLVWVGSIFFPLLSGLLFYLLKSDDAFVAAHAKEALNWGITTVILGFVCLVLVIILIGLLGFWLLGLCSFVFCVLGALSAAKGKSFRTPFGIRLLK</sequence>
<reference evidence="7" key="1">
    <citation type="submission" date="2019-02" db="EMBL/GenBank/DDBJ databases">
        <title>Complete genome sequence of Rhodoferax sp. Gr-4.</title>
        <authorList>
            <person name="Jin L."/>
        </authorList>
    </citation>
    <scope>NUCLEOTIDE SEQUENCE [LARGE SCALE GENOMIC DNA]</scope>
    <source>
        <strain evidence="7">Gr-4</strain>
    </source>
</reference>
<reference evidence="7" key="2">
    <citation type="journal article" date="2020" name="Int. J. Syst. Evol. Microbiol.">
        <title>Genomic insights into a novel species Rhodoferax aquaticus sp. nov., isolated from freshwater.</title>
        <authorList>
            <person name="Li T."/>
            <person name="Zhuo Y."/>
            <person name="Jin C.Z."/>
            <person name="Wu X."/>
            <person name="Ko S.R."/>
            <person name="Jin F.J."/>
            <person name="Ahn C.Y."/>
            <person name="Oh H.M."/>
            <person name="Lee H.G."/>
            <person name="Jin L."/>
        </authorList>
    </citation>
    <scope>NUCLEOTIDE SEQUENCE [LARGE SCALE GENOMIC DNA]</scope>
    <source>
        <strain evidence="7">Gr-4</strain>
    </source>
</reference>
<dbReference type="RefSeq" id="WP_142811443.1">
    <property type="nucleotide sequence ID" value="NZ_CP036282.1"/>
</dbReference>
<dbReference type="EMBL" id="CP036282">
    <property type="protein sequence ID" value="QDL54483.1"/>
    <property type="molecule type" value="Genomic_DNA"/>
</dbReference>
<dbReference type="Pfam" id="PF09685">
    <property type="entry name" value="MamF_MmsF"/>
    <property type="match status" value="1"/>
</dbReference>
<dbReference type="KEGG" id="rhg:EXZ61_10080"/>
<proteinExistence type="predicted"/>
<evidence type="ECO:0000313" key="7">
    <source>
        <dbReference type="Proteomes" id="UP000317365"/>
    </source>
</evidence>
<keyword evidence="4 5" id="KW-0472">Membrane</keyword>
<keyword evidence="3 5" id="KW-1133">Transmembrane helix</keyword>
<evidence type="ECO:0000256" key="2">
    <source>
        <dbReference type="ARBA" id="ARBA00022692"/>
    </source>
</evidence>